<sequence>MPCSCSTWMANWSKYSMMSVSSHPARQTTHCRCRGNSRNKSVLPVSSVVPRSRLGSLCPARPCLGSRQSRHWQAEHSRIKIS</sequence>
<name>A0ABR3LUS5_9TELE</name>
<gene>
    <name evidence="1" type="ORF">QQF64_012212</name>
</gene>
<protein>
    <submittedName>
        <fullName evidence="1">Uncharacterized protein</fullName>
    </submittedName>
</protein>
<evidence type="ECO:0000313" key="2">
    <source>
        <dbReference type="Proteomes" id="UP001558613"/>
    </source>
</evidence>
<organism evidence="1 2">
    <name type="scientific">Cirrhinus molitorella</name>
    <name type="common">mud carp</name>
    <dbReference type="NCBI Taxonomy" id="172907"/>
    <lineage>
        <taxon>Eukaryota</taxon>
        <taxon>Metazoa</taxon>
        <taxon>Chordata</taxon>
        <taxon>Craniata</taxon>
        <taxon>Vertebrata</taxon>
        <taxon>Euteleostomi</taxon>
        <taxon>Actinopterygii</taxon>
        <taxon>Neopterygii</taxon>
        <taxon>Teleostei</taxon>
        <taxon>Ostariophysi</taxon>
        <taxon>Cypriniformes</taxon>
        <taxon>Cyprinidae</taxon>
        <taxon>Labeoninae</taxon>
        <taxon>Labeonini</taxon>
        <taxon>Cirrhinus</taxon>
    </lineage>
</organism>
<comment type="caution">
    <text evidence="1">The sequence shown here is derived from an EMBL/GenBank/DDBJ whole genome shotgun (WGS) entry which is preliminary data.</text>
</comment>
<dbReference type="Proteomes" id="UP001558613">
    <property type="component" value="Unassembled WGS sequence"/>
</dbReference>
<accession>A0ABR3LUS5</accession>
<proteinExistence type="predicted"/>
<dbReference type="EMBL" id="JAYMGO010000018">
    <property type="protein sequence ID" value="KAL1256667.1"/>
    <property type="molecule type" value="Genomic_DNA"/>
</dbReference>
<evidence type="ECO:0000313" key="1">
    <source>
        <dbReference type="EMBL" id="KAL1256667.1"/>
    </source>
</evidence>
<keyword evidence="2" id="KW-1185">Reference proteome</keyword>
<reference evidence="1 2" key="1">
    <citation type="submission" date="2023-09" db="EMBL/GenBank/DDBJ databases">
        <authorList>
            <person name="Wang M."/>
        </authorList>
    </citation>
    <scope>NUCLEOTIDE SEQUENCE [LARGE SCALE GENOMIC DNA]</scope>
    <source>
        <strain evidence="1">GT-2023</strain>
        <tissue evidence="1">Liver</tissue>
    </source>
</reference>